<accession>W1WQT1</accession>
<keyword evidence="1" id="KW-0812">Transmembrane</keyword>
<reference evidence="2" key="1">
    <citation type="submission" date="2013-12" db="EMBL/GenBank/DDBJ databases">
        <title>A Varibaculum cambriense genome reconstructed from a premature infant gut community with otherwise low bacterial novelty that shifts toward anaerobic metabolism during the third week of life.</title>
        <authorList>
            <person name="Brown C.T."/>
            <person name="Sharon I."/>
            <person name="Thomas B.C."/>
            <person name="Castelle C.J."/>
            <person name="Morowitz M.J."/>
            <person name="Banfield J.F."/>
        </authorList>
    </citation>
    <scope>NUCLEOTIDE SEQUENCE</scope>
</reference>
<evidence type="ECO:0000256" key="1">
    <source>
        <dbReference type="SAM" id="Phobius"/>
    </source>
</evidence>
<name>W1WQT1_9ZZZZ</name>
<organism evidence="2">
    <name type="scientific">human gut metagenome</name>
    <dbReference type="NCBI Taxonomy" id="408170"/>
    <lineage>
        <taxon>unclassified sequences</taxon>
        <taxon>metagenomes</taxon>
        <taxon>organismal metagenomes</taxon>
    </lineage>
</organism>
<protein>
    <submittedName>
        <fullName evidence="2">Uncharacterized protein</fullName>
    </submittedName>
</protein>
<evidence type="ECO:0000313" key="2">
    <source>
        <dbReference type="EMBL" id="ETJ20498.1"/>
    </source>
</evidence>
<keyword evidence="1" id="KW-1133">Transmembrane helix</keyword>
<sequence length="44" mass="5213">YYEKIKDIIPGFIIAVFVALIGNFWELLCLVLEHQVFQLLQVLY</sequence>
<dbReference type="AlphaFoldDB" id="W1WQT1"/>
<feature type="transmembrane region" description="Helical" evidence="1">
    <location>
        <begin position="12"/>
        <end position="32"/>
    </location>
</feature>
<gene>
    <name evidence="2" type="ORF">Q604_UNBC18408G0002</name>
</gene>
<dbReference type="EMBL" id="AZMM01018408">
    <property type="protein sequence ID" value="ETJ20498.1"/>
    <property type="molecule type" value="Genomic_DNA"/>
</dbReference>
<keyword evidence="1" id="KW-0472">Membrane</keyword>
<proteinExistence type="predicted"/>
<feature type="non-terminal residue" evidence="2">
    <location>
        <position position="1"/>
    </location>
</feature>
<comment type="caution">
    <text evidence="2">The sequence shown here is derived from an EMBL/GenBank/DDBJ whole genome shotgun (WGS) entry which is preliminary data.</text>
</comment>